<dbReference type="STRING" id="948102.BKG76_21725"/>
<comment type="caution">
    <text evidence="1">The sequence shown here is derived from an EMBL/GenBank/DDBJ whole genome shotgun (WGS) entry which is preliminary data.</text>
</comment>
<sequence length="89" mass="10141">MEDIERRAVDLPLVVADAVRGFAKYFHVSESGPTVSDVIVDPYVWRLSRTLRVITSALNGHVAGDDNRLPNVSEAPRCRYQRQWAMSRR</sequence>
<name>A0A1S1L3Q1_9MYCO</name>
<organism evidence="1 2">
    <name type="scientific">Mycobacteroides franklinii</name>
    <dbReference type="NCBI Taxonomy" id="948102"/>
    <lineage>
        <taxon>Bacteria</taxon>
        <taxon>Bacillati</taxon>
        <taxon>Actinomycetota</taxon>
        <taxon>Actinomycetes</taxon>
        <taxon>Mycobacteriales</taxon>
        <taxon>Mycobacteriaceae</taxon>
        <taxon>Mycobacteroides</taxon>
    </lineage>
</organism>
<dbReference type="AlphaFoldDB" id="A0A1S1L3Q1"/>
<evidence type="ECO:0000313" key="2">
    <source>
        <dbReference type="Proteomes" id="UP000179616"/>
    </source>
</evidence>
<dbReference type="Proteomes" id="UP000179616">
    <property type="component" value="Unassembled WGS sequence"/>
</dbReference>
<accession>A0A1S1L3Q1</accession>
<proteinExistence type="predicted"/>
<dbReference type="RefSeq" id="WP_070939756.1">
    <property type="nucleotide sequence ID" value="NZ_MLIK01000024.1"/>
</dbReference>
<reference evidence="1 2" key="1">
    <citation type="submission" date="2016-10" db="EMBL/GenBank/DDBJ databases">
        <title>Evaluation of Human, Veterinary and Environmental Mycobacterium chelonae Isolates by Core Genome Phylogenomic Analysis, Targeted Gene Comparison, and Anti-microbial Susceptibility Patterns: A Tale of Mistaken Identities.</title>
        <authorList>
            <person name="Fogelson S.B."/>
            <person name="Camus A.C."/>
            <person name="Lorenz W."/>
            <person name="Vasireddy R."/>
            <person name="Vasireddy S."/>
            <person name="Smith T."/>
            <person name="Brown-Elliott B.A."/>
            <person name="Wallace R.J.Jr."/>
            <person name="Hasan N.A."/>
            <person name="Reischl U."/>
            <person name="Sanchez S."/>
        </authorList>
    </citation>
    <scope>NUCLEOTIDE SEQUENCE [LARGE SCALE GENOMIC DNA]</scope>
    <source>
        <strain evidence="1 2">1559</strain>
    </source>
</reference>
<evidence type="ECO:0000313" key="1">
    <source>
        <dbReference type="EMBL" id="OHU19105.1"/>
    </source>
</evidence>
<protein>
    <submittedName>
        <fullName evidence="1">Uncharacterized protein</fullName>
    </submittedName>
</protein>
<dbReference type="GeneID" id="57169447"/>
<dbReference type="EMBL" id="MLIK01000024">
    <property type="protein sequence ID" value="OHU19105.1"/>
    <property type="molecule type" value="Genomic_DNA"/>
</dbReference>
<gene>
    <name evidence="1" type="ORF">BKG76_21725</name>
</gene>